<evidence type="ECO:0000313" key="3">
    <source>
        <dbReference type="Proteomes" id="UP000838821"/>
    </source>
</evidence>
<accession>A0ABN8FV79</accession>
<keyword evidence="1" id="KW-0472">Membrane</keyword>
<reference evidence="2" key="1">
    <citation type="submission" date="2022-01" db="EMBL/GenBank/DDBJ databases">
        <authorList>
            <person name="Criscuolo A."/>
        </authorList>
    </citation>
    <scope>NUCLEOTIDE SEQUENCE</scope>
    <source>
        <strain evidence="2">CIP111891</strain>
    </source>
</reference>
<evidence type="ECO:0000313" key="2">
    <source>
        <dbReference type="EMBL" id="CAH1193027.1"/>
    </source>
</evidence>
<comment type="caution">
    <text evidence="2">The sequence shown here is derived from an EMBL/GenBank/DDBJ whole genome shotgun (WGS) entry which is preliminary data.</text>
</comment>
<proteinExistence type="predicted"/>
<feature type="transmembrane region" description="Helical" evidence="1">
    <location>
        <begin position="21"/>
        <end position="43"/>
    </location>
</feature>
<protein>
    <recommendedName>
        <fullName evidence="4">Transposase</fullName>
    </recommendedName>
</protein>
<sequence length="52" mass="5894">MVKEYILKSNKGVKQLDVLNSFVAFFVYFRLEVYCSIALATMARSTISTLPS</sequence>
<dbReference type="Proteomes" id="UP000838821">
    <property type="component" value="Unassembled WGS sequence"/>
</dbReference>
<dbReference type="EMBL" id="CAKMMW010000001">
    <property type="protein sequence ID" value="CAH1193027.1"/>
    <property type="molecule type" value="Genomic_DNA"/>
</dbReference>
<evidence type="ECO:0000256" key="1">
    <source>
        <dbReference type="SAM" id="Phobius"/>
    </source>
</evidence>
<evidence type="ECO:0008006" key="4">
    <source>
        <dbReference type="Google" id="ProtNLM"/>
    </source>
</evidence>
<keyword evidence="3" id="KW-1185">Reference proteome</keyword>
<name>A0ABN8FV79_9BACL</name>
<keyword evidence="1" id="KW-0812">Transmembrane</keyword>
<gene>
    <name evidence="2" type="ORF">PAECIP111891_00477</name>
</gene>
<organism evidence="2 3">
    <name type="scientific">Paenibacillus allorhizoplanae</name>
    <dbReference type="NCBI Taxonomy" id="2905648"/>
    <lineage>
        <taxon>Bacteria</taxon>
        <taxon>Bacillati</taxon>
        <taxon>Bacillota</taxon>
        <taxon>Bacilli</taxon>
        <taxon>Bacillales</taxon>
        <taxon>Paenibacillaceae</taxon>
        <taxon>Paenibacillus</taxon>
    </lineage>
</organism>
<keyword evidence="1" id="KW-1133">Transmembrane helix</keyword>